<dbReference type="SMART" id="SM00849">
    <property type="entry name" value="Lactamase_B"/>
    <property type="match status" value="1"/>
</dbReference>
<dbReference type="RefSeq" id="WP_190238761.1">
    <property type="nucleotide sequence ID" value="NZ_QFGA01000001.1"/>
</dbReference>
<dbReference type="PANTHER" id="PTHR23131">
    <property type="entry name" value="ENDORIBONUCLEASE LACTB2"/>
    <property type="match status" value="1"/>
</dbReference>
<dbReference type="InterPro" id="IPR050662">
    <property type="entry name" value="Sec-metab_biosynth-thioest"/>
</dbReference>
<dbReference type="InterPro" id="IPR036388">
    <property type="entry name" value="WH-like_DNA-bd_sf"/>
</dbReference>
<keyword evidence="3" id="KW-1185">Reference proteome</keyword>
<comment type="caution">
    <text evidence="2">The sequence shown here is derived from an EMBL/GenBank/DDBJ whole genome shotgun (WGS) entry which is preliminary data.</text>
</comment>
<dbReference type="AlphaFoldDB" id="A0A4Y7RCQ4"/>
<evidence type="ECO:0000259" key="1">
    <source>
        <dbReference type="SMART" id="SM00849"/>
    </source>
</evidence>
<dbReference type="InterPro" id="IPR036866">
    <property type="entry name" value="RibonucZ/Hydroxyglut_hydro"/>
</dbReference>
<feature type="domain" description="Metallo-beta-lactamase" evidence="1">
    <location>
        <begin position="23"/>
        <end position="230"/>
    </location>
</feature>
<reference evidence="2 3" key="1">
    <citation type="journal article" date="2018" name="Environ. Microbiol.">
        <title>Novel energy conservation strategies and behaviour of Pelotomaculum schinkii driving syntrophic propionate catabolism.</title>
        <authorList>
            <person name="Hidalgo-Ahumada C.A.P."/>
            <person name="Nobu M.K."/>
            <person name="Narihiro T."/>
            <person name="Tamaki H."/>
            <person name="Liu W.T."/>
            <person name="Kamagata Y."/>
            <person name="Stams A.J.M."/>
            <person name="Imachi H."/>
            <person name="Sousa D.Z."/>
        </authorList>
    </citation>
    <scope>NUCLEOTIDE SEQUENCE [LARGE SCALE GENOMIC DNA]</scope>
    <source>
        <strain evidence="2 3">HH</strain>
    </source>
</reference>
<organism evidence="2 3">
    <name type="scientific">Pelotomaculum schinkii</name>
    <dbReference type="NCBI Taxonomy" id="78350"/>
    <lineage>
        <taxon>Bacteria</taxon>
        <taxon>Bacillati</taxon>
        <taxon>Bacillota</taxon>
        <taxon>Clostridia</taxon>
        <taxon>Eubacteriales</taxon>
        <taxon>Desulfotomaculaceae</taxon>
        <taxon>Pelotomaculum</taxon>
    </lineage>
</organism>
<dbReference type="Pfam" id="PF00753">
    <property type="entry name" value="Lactamase_B"/>
    <property type="match status" value="1"/>
</dbReference>
<dbReference type="EMBL" id="QFGA01000001">
    <property type="protein sequence ID" value="TEB06511.1"/>
    <property type="molecule type" value="Genomic_DNA"/>
</dbReference>
<protein>
    <submittedName>
        <fullName evidence="2">Hydroxyacylglutathione hydrolase</fullName>
    </submittedName>
</protein>
<sequence>MIEEILPNLYRIEVPLPKSPLKVLNAYLVKGQRRNLLIDTGFNMEESKAVLFKALKTLGVDLAQTDIFLTHLHPDHSGLISAFTTESSVIYCGELDAYILNATHTVSYWSELKILFGLHGFPQQAIDEVISKHPGCNYNPDRDHVFSFVKDGYILDIGGYYFHCVETPGHTPGHVCLYEPERQILVSGDHILDNITSNISELGITDPLGNYLKSLKKIECLDIRLALPGHRRVMADVHRRISELQTHHDHRLAEVLNILKDGPADAYQVAARMTWDFAGTWDLFPLSQKWFAAGEAIAHLLYLYNKNQLRFTKAGGNLAFELIA</sequence>
<dbReference type="Gene3D" id="1.10.10.10">
    <property type="entry name" value="Winged helix-like DNA-binding domain superfamily/Winged helix DNA-binding domain"/>
    <property type="match status" value="1"/>
</dbReference>
<name>A0A4Y7RCQ4_9FIRM</name>
<dbReference type="SUPFAM" id="SSF56281">
    <property type="entry name" value="Metallo-hydrolase/oxidoreductase"/>
    <property type="match status" value="1"/>
</dbReference>
<dbReference type="Proteomes" id="UP000298324">
    <property type="component" value="Unassembled WGS sequence"/>
</dbReference>
<gene>
    <name evidence="2" type="ORF">Psch_00043</name>
</gene>
<keyword evidence="2" id="KW-0378">Hydrolase</keyword>
<evidence type="ECO:0000313" key="3">
    <source>
        <dbReference type="Proteomes" id="UP000298324"/>
    </source>
</evidence>
<dbReference type="CDD" id="cd07725">
    <property type="entry name" value="TTHA1429-like_MBL-fold"/>
    <property type="match status" value="1"/>
</dbReference>
<dbReference type="PANTHER" id="PTHR23131:SF4">
    <property type="entry name" value="METALLO-BETA-LACTAMASE SUPERFAMILY POTEIN"/>
    <property type="match status" value="1"/>
</dbReference>
<dbReference type="InterPro" id="IPR001279">
    <property type="entry name" value="Metallo-B-lactamas"/>
</dbReference>
<dbReference type="GO" id="GO:0016787">
    <property type="term" value="F:hydrolase activity"/>
    <property type="evidence" value="ECO:0007669"/>
    <property type="project" value="UniProtKB-KW"/>
</dbReference>
<evidence type="ECO:0000313" key="2">
    <source>
        <dbReference type="EMBL" id="TEB06511.1"/>
    </source>
</evidence>
<proteinExistence type="predicted"/>
<accession>A0A4Y7RCQ4</accession>
<dbReference type="Gene3D" id="3.60.15.10">
    <property type="entry name" value="Ribonuclease Z/Hydroxyacylglutathione hydrolase-like"/>
    <property type="match status" value="1"/>
</dbReference>